<reference evidence="2 3" key="1">
    <citation type="submission" date="2016-03" db="EMBL/GenBank/DDBJ databases">
        <title>Whole genome sequencing of Grifola frondosa 9006-11.</title>
        <authorList>
            <person name="Min B."/>
            <person name="Park H."/>
            <person name="Kim J.-G."/>
            <person name="Cho H."/>
            <person name="Oh Y.-L."/>
            <person name="Kong W.-S."/>
            <person name="Choi I.-G."/>
        </authorList>
    </citation>
    <scope>NUCLEOTIDE SEQUENCE [LARGE SCALE GENOMIC DNA]</scope>
    <source>
        <strain evidence="2 3">9006-11</strain>
    </source>
</reference>
<accession>A0A1C7LM64</accession>
<evidence type="ECO:0008006" key="4">
    <source>
        <dbReference type="Google" id="ProtNLM"/>
    </source>
</evidence>
<dbReference type="OMA" id="RECHPAY"/>
<protein>
    <recommendedName>
        <fullName evidence="4">F-box domain-containing protein</fullName>
    </recommendedName>
</protein>
<dbReference type="InterPro" id="IPR032675">
    <property type="entry name" value="LRR_dom_sf"/>
</dbReference>
<comment type="caution">
    <text evidence="2">The sequence shown here is derived from an EMBL/GenBank/DDBJ whole genome shotgun (WGS) entry which is preliminary data.</text>
</comment>
<evidence type="ECO:0000313" key="2">
    <source>
        <dbReference type="EMBL" id="OBZ65851.1"/>
    </source>
</evidence>
<evidence type="ECO:0000313" key="3">
    <source>
        <dbReference type="Proteomes" id="UP000092993"/>
    </source>
</evidence>
<feature type="region of interest" description="Disordered" evidence="1">
    <location>
        <begin position="444"/>
        <end position="487"/>
    </location>
</feature>
<dbReference type="Gene3D" id="3.80.10.10">
    <property type="entry name" value="Ribonuclease Inhibitor"/>
    <property type="match status" value="1"/>
</dbReference>
<feature type="compositionally biased region" description="Acidic residues" evidence="1">
    <location>
        <begin position="444"/>
        <end position="456"/>
    </location>
</feature>
<dbReference type="Proteomes" id="UP000092993">
    <property type="component" value="Unassembled WGS sequence"/>
</dbReference>
<proteinExistence type="predicted"/>
<feature type="compositionally biased region" description="Basic residues" evidence="1">
    <location>
        <begin position="478"/>
        <end position="487"/>
    </location>
</feature>
<gene>
    <name evidence="2" type="ORF">A0H81_14091</name>
</gene>
<dbReference type="AlphaFoldDB" id="A0A1C7LM64"/>
<sequence>MERSFPPNKHMHEIADGAKVVPGEKAGARPLIYRRLPPELLLHVLRLAIPPSHELEVSLIGGSNSGWMQAMRTKKSFPLVCRGWFEVGMEILYEDIVLLRIGQIAALADTLETSCYCVSDLIKGLQLRCLSRHRHSLVKSIWKDVQYILDRCRRLKTFCSWPYDSDFDPDWQSYKVNTWFLLSEKNRAGLALERRAAELRTLELFVRVISFEYCIRDTLPQLLNACANLVSLHLHFSSNMSLKTPHVPARVYLPMLEDLEFCYNHAIITAWDLPKLKRLTWNAAFPLELQLLAKHGHRLMYLHLFCYNNIHDGDIAEILTLCPVLEHLIIPWCRIERDTAIFASVKLSYLDLWVVWRDDDPGHAMALHKSLLAPVRHFAQIENVRILDRYSLSSYTFSPRLPLICHPALVEEGETMHHILAGHNPVMQTSWGVLRECHPAYASDEDEDDEWADDVDSSSSESSLDLGDDITSSQLKRLGPRTSRHAW</sequence>
<organism evidence="2 3">
    <name type="scientific">Grifola frondosa</name>
    <name type="common">Maitake</name>
    <name type="synonym">Polyporus frondosus</name>
    <dbReference type="NCBI Taxonomy" id="5627"/>
    <lineage>
        <taxon>Eukaryota</taxon>
        <taxon>Fungi</taxon>
        <taxon>Dikarya</taxon>
        <taxon>Basidiomycota</taxon>
        <taxon>Agaricomycotina</taxon>
        <taxon>Agaricomycetes</taxon>
        <taxon>Polyporales</taxon>
        <taxon>Grifolaceae</taxon>
        <taxon>Grifola</taxon>
    </lineage>
</organism>
<dbReference type="SUPFAM" id="SSF52047">
    <property type="entry name" value="RNI-like"/>
    <property type="match status" value="1"/>
</dbReference>
<name>A0A1C7LM64_GRIFR</name>
<dbReference type="OrthoDB" id="3060996at2759"/>
<keyword evidence="3" id="KW-1185">Reference proteome</keyword>
<dbReference type="EMBL" id="LUGG01000038">
    <property type="protein sequence ID" value="OBZ65851.1"/>
    <property type="molecule type" value="Genomic_DNA"/>
</dbReference>
<evidence type="ECO:0000256" key="1">
    <source>
        <dbReference type="SAM" id="MobiDB-lite"/>
    </source>
</evidence>